<feature type="domain" description="Schlafen AlbA-2" evidence="1">
    <location>
        <begin position="3"/>
        <end position="112"/>
    </location>
</feature>
<evidence type="ECO:0000313" key="3">
    <source>
        <dbReference type="Proteomes" id="UP001214530"/>
    </source>
</evidence>
<dbReference type="EMBL" id="CP119313">
    <property type="protein sequence ID" value="WEK17433.1"/>
    <property type="molecule type" value="Genomic_DNA"/>
</dbReference>
<proteinExistence type="predicted"/>
<protein>
    <submittedName>
        <fullName evidence="2">DNA binding domain-containing protein</fullName>
    </submittedName>
</protein>
<name>A0AAJ6B6W2_9SPHI</name>
<gene>
    <name evidence="2" type="ORF">P0Y49_11570</name>
</gene>
<dbReference type="InterPro" id="IPR007421">
    <property type="entry name" value="Schlafen_AlbA_2_dom"/>
</dbReference>
<sequence>MEENIHTEFKSSFNDGVIESLVAFANTKGGKVLIGLDNAGNPVKGFSIGSETLQKWINEIKNKTQPSIIPDAEIIKISDAKAAELSVKEFPIKPASFRGRYFKRVGNSNHQLSLNEISELHLRSFNLSWDSYVNPDYTIKNIS</sequence>
<dbReference type="PANTHER" id="PTHR30595:SF6">
    <property type="entry name" value="SCHLAFEN ALBA-2 DOMAIN-CONTAINING PROTEIN"/>
    <property type="match status" value="1"/>
</dbReference>
<evidence type="ECO:0000259" key="1">
    <source>
        <dbReference type="Pfam" id="PF04326"/>
    </source>
</evidence>
<dbReference type="Proteomes" id="UP001214530">
    <property type="component" value="Chromosome"/>
</dbReference>
<dbReference type="Gene3D" id="3.30.950.30">
    <property type="entry name" value="Schlafen, AAA domain"/>
    <property type="match status" value="1"/>
</dbReference>
<dbReference type="Pfam" id="PF04326">
    <property type="entry name" value="SLFN_AlbA_2"/>
    <property type="match status" value="1"/>
</dbReference>
<dbReference type="PANTHER" id="PTHR30595">
    <property type="entry name" value="GLPR-RELATED TRANSCRIPTIONAL REPRESSOR"/>
    <property type="match status" value="1"/>
</dbReference>
<evidence type="ECO:0000313" key="2">
    <source>
        <dbReference type="EMBL" id="WEK17433.1"/>
    </source>
</evidence>
<organism evidence="2 3">
    <name type="scientific">Candidatus Pedobacter colombiensis</name>
    <dbReference type="NCBI Taxonomy" id="3121371"/>
    <lineage>
        <taxon>Bacteria</taxon>
        <taxon>Pseudomonadati</taxon>
        <taxon>Bacteroidota</taxon>
        <taxon>Sphingobacteriia</taxon>
        <taxon>Sphingobacteriales</taxon>
        <taxon>Sphingobacteriaceae</taxon>
        <taxon>Pedobacter</taxon>
    </lineage>
</organism>
<reference evidence="2" key="1">
    <citation type="submission" date="2023-03" db="EMBL/GenBank/DDBJ databases">
        <title>Andean soil-derived lignocellulolytic bacterial consortium as a source of novel taxa and putative plastic-active enzymes.</title>
        <authorList>
            <person name="Diaz-Garcia L."/>
            <person name="Chuvochina M."/>
            <person name="Feuerriegel G."/>
            <person name="Bunk B."/>
            <person name="Sproer C."/>
            <person name="Streit W.R."/>
            <person name="Rodriguez L.M."/>
            <person name="Overmann J."/>
            <person name="Jimenez D.J."/>
        </authorList>
    </citation>
    <scope>NUCLEOTIDE SEQUENCE</scope>
    <source>
        <strain evidence="2">MAG 3858</strain>
    </source>
</reference>
<dbReference type="InterPro" id="IPR038461">
    <property type="entry name" value="Schlafen_AlbA_2_dom_sf"/>
</dbReference>
<accession>A0AAJ6B6W2</accession>
<dbReference type="AlphaFoldDB" id="A0AAJ6B6W2"/>